<dbReference type="InterPro" id="IPR010982">
    <property type="entry name" value="Lambda_DNA-bd_dom_sf"/>
</dbReference>
<dbReference type="GO" id="GO:0003677">
    <property type="term" value="F:DNA binding"/>
    <property type="evidence" value="ECO:0007669"/>
    <property type="project" value="InterPro"/>
</dbReference>
<keyword evidence="3" id="KW-1185">Reference proteome</keyword>
<dbReference type="SUPFAM" id="SSF47413">
    <property type="entry name" value="lambda repressor-like DNA-binding domains"/>
    <property type="match status" value="1"/>
</dbReference>
<comment type="caution">
    <text evidence="2">The sequence shown here is derived from an EMBL/GenBank/DDBJ whole genome shotgun (WGS) entry which is preliminary data.</text>
</comment>
<dbReference type="RefSeq" id="WP_190475657.1">
    <property type="nucleotide sequence ID" value="NZ_JACJPW010000199.1"/>
</dbReference>
<evidence type="ECO:0000259" key="1">
    <source>
        <dbReference type="Pfam" id="PF13443"/>
    </source>
</evidence>
<name>A0A926VNC5_9CYAN</name>
<gene>
    <name evidence="2" type="ORF">H6G03_35890</name>
</gene>
<organism evidence="2 3">
    <name type="scientific">Aerosakkonema funiforme FACHB-1375</name>
    <dbReference type="NCBI Taxonomy" id="2949571"/>
    <lineage>
        <taxon>Bacteria</taxon>
        <taxon>Bacillati</taxon>
        <taxon>Cyanobacteriota</taxon>
        <taxon>Cyanophyceae</taxon>
        <taxon>Oscillatoriophycideae</taxon>
        <taxon>Aerosakkonematales</taxon>
        <taxon>Aerosakkonemataceae</taxon>
        <taxon>Aerosakkonema</taxon>
    </lineage>
</organism>
<accession>A0A926VNC5</accession>
<dbReference type="AlphaFoldDB" id="A0A926VNC5"/>
<feature type="domain" description="HTH cro/C1-type" evidence="1">
    <location>
        <begin position="13"/>
        <end position="72"/>
    </location>
</feature>
<evidence type="ECO:0000313" key="2">
    <source>
        <dbReference type="EMBL" id="MBD2186378.1"/>
    </source>
</evidence>
<dbReference type="InterPro" id="IPR001387">
    <property type="entry name" value="Cro/C1-type_HTH"/>
</dbReference>
<dbReference type="Proteomes" id="UP000641646">
    <property type="component" value="Unassembled WGS sequence"/>
</dbReference>
<dbReference type="EMBL" id="JACJPW010000199">
    <property type="protein sequence ID" value="MBD2186378.1"/>
    <property type="molecule type" value="Genomic_DNA"/>
</dbReference>
<reference evidence="2" key="1">
    <citation type="journal article" date="2015" name="ISME J.">
        <title>Draft Genome Sequence of Streptomyces incarnatus NRRL8089, which Produces the Nucleoside Antibiotic Sinefungin.</title>
        <authorList>
            <person name="Oshima K."/>
            <person name="Hattori M."/>
            <person name="Shimizu H."/>
            <person name="Fukuda K."/>
            <person name="Nemoto M."/>
            <person name="Inagaki K."/>
            <person name="Tamura T."/>
        </authorList>
    </citation>
    <scope>NUCLEOTIDE SEQUENCE</scope>
    <source>
        <strain evidence="2">FACHB-1375</strain>
    </source>
</reference>
<protein>
    <submittedName>
        <fullName evidence="2">Helix-turn-helix domain-containing protein</fullName>
    </submittedName>
</protein>
<reference evidence="2" key="2">
    <citation type="submission" date="2020-08" db="EMBL/GenBank/DDBJ databases">
        <authorList>
            <person name="Chen M."/>
            <person name="Teng W."/>
            <person name="Zhao L."/>
            <person name="Hu C."/>
            <person name="Zhou Y."/>
            <person name="Han B."/>
            <person name="Song L."/>
            <person name="Shu W."/>
        </authorList>
    </citation>
    <scope>NUCLEOTIDE SEQUENCE</scope>
    <source>
        <strain evidence="2">FACHB-1375</strain>
    </source>
</reference>
<dbReference type="Pfam" id="PF13443">
    <property type="entry name" value="HTH_26"/>
    <property type="match status" value="1"/>
</dbReference>
<proteinExistence type="predicted"/>
<sequence length="214" mass="24437">MNLSPLPDYTHQLQQLMQRVGVLSFKALSRSAGVSERQLMRLRRGQIMQMQVENLVKLGQVLQVSLEELLATFSDRQISWTEKTGEASPALQQEYQRLQAQMQSQRQSLMQEFQLSSLQVLESWLIQWPTAAYAAGQNPQLPAVKLLPLLRPVEQLVQQWGVEAIAPVGTELPYDPQQHQLMELTAQPGDRVKVRYTGYRQGDRLLYRAKVSPV</sequence>
<dbReference type="Gene3D" id="1.10.260.40">
    <property type="entry name" value="lambda repressor-like DNA-binding domains"/>
    <property type="match status" value="1"/>
</dbReference>
<evidence type="ECO:0000313" key="3">
    <source>
        <dbReference type="Proteomes" id="UP000641646"/>
    </source>
</evidence>